<sequence>MRILILLAASPAVMTLLLMGKIAANSLEGESPTKMCQTPSKPFYVNASDKDNDILYIYNKTSCLCEDVLIDKKKKSHLQFTL</sequence>
<name>A0A224Y4X3_9ACAR</name>
<accession>A0A224Y4X3</accession>
<keyword evidence="1" id="KW-0732">Signal</keyword>
<protein>
    <submittedName>
        <fullName evidence="2">Pancreatic trypsin inhibitor</fullName>
    </submittedName>
</protein>
<evidence type="ECO:0000313" key="2">
    <source>
        <dbReference type="EMBL" id="MAA11765.1"/>
    </source>
</evidence>
<evidence type="ECO:0000256" key="1">
    <source>
        <dbReference type="SAM" id="SignalP"/>
    </source>
</evidence>
<proteinExistence type="predicted"/>
<feature type="signal peptide" evidence="1">
    <location>
        <begin position="1"/>
        <end position="24"/>
    </location>
</feature>
<dbReference type="EMBL" id="GFPF01000619">
    <property type="protein sequence ID" value="MAA11765.1"/>
    <property type="molecule type" value="Transcribed_RNA"/>
</dbReference>
<reference evidence="2" key="1">
    <citation type="journal article" date="2017" name="Parasit. Vectors">
        <title>Sialotranscriptomics of Rhipicephalus zambeziensis reveals intricate expression profiles of secretory proteins and suggests tight temporal transcriptional regulation during blood-feeding.</title>
        <authorList>
            <person name="de Castro M.H."/>
            <person name="de Klerk D."/>
            <person name="Pienaar R."/>
            <person name="Rees D.J.G."/>
            <person name="Mans B.J."/>
        </authorList>
    </citation>
    <scope>NUCLEOTIDE SEQUENCE</scope>
    <source>
        <tissue evidence="2">Salivary glands</tissue>
    </source>
</reference>
<feature type="chain" id="PRO_5012262602" evidence="1">
    <location>
        <begin position="25"/>
        <end position="82"/>
    </location>
</feature>
<dbReference type="AlphaFoldDB" id="A0A224Y4X3"/>
<organism evidence="2">
    <name type="scientific">Rhipicephalus zambeziensis</name>
    <dbReference type="NCBI Taxonomy" id="60191"/>
    <lineage>
        <taxon>Eukaryota</taxon>
        <taxon>Metazoa</taxon>
        <taxon>Ecdysozoa</taxon>
        <taxon>Arthropoda</taxon>
        <taxon>Chelicerata</taxon>
        <taxon>Arachnida</taxon>
        <taxon>Acari</taxon>
        <taxon>Parasitiformes</taxon>
        <taxon>Ixodida</taxon>
        <taxon>Ixodoidea</taxon>
        <taxon>Ixodidae</taxon>
        <taxon>Rhipicephalinae</taxon>
        <taxon>Rhipicephalus</taxon>
        <taxon>Rhipicephalus</taxon>
    </lineage>
</organism>